<dbReference type="PROSITE" id="PS50928">
    <property type="entry name" value="ABC_TM1"/>
    <property type="match status" value="1"/>
</dbReference>
<protein>
    <submittedName>
        <fullName evidence="10">Sugar ABC transporter permease</fullName>
    </submittedName>
</protein>
<evidence type="ECO:0000256" key="8">
    <source>
        <dbReference type="SAM" id="MobiDB-lite"/>
    </source>
</evidence>
<dbReference type="InterPro" id="IPR051393">
    <property type="entry name" value="ABC_transporter_permease"/>
</dbReference>
<accession>A0A022KXV8</accession>
<dbReference type="EMBL" id="AORC01000009">
    <property type="protein sequence ID" value="EYT49493.1"/>
    <property type="molecule type" value="Genomic_DNA"/>
</dbReference>
<feature type="transmembrane region" description="Helical" evidence="7">
    <location>
        <begin position="202"/>
        <end position="224"/>
    </location>
</feature>
<dbReference type="InterPro" id="IPR000515">
    <property type="entry name" value="MetI-like"/>
</dbReference>
<feature type="region of interest" description="Disordered" evidence="8">
    <location>
        <begin position="1"/>
        <end position="29"/>
    </location>
</feature>
<keyword evidence="6 7" id="KW-0472">Membrane</keyword>
<evidence type="ECO:0000256" key="7">
    <source>
        <dbReference type="RuleBase" id="RU363032"/>
    </source>
</evidence>
<gene>
    <name evidence="10" type="ORF">D641_0108765</name>
</gene>
<dbReference type="Proteomes" id="UP000019754">
    <property type="component" value="Unassembled WGS sequence"/>
</dbReference>
<dbReference type="Pfam" id="PF00528">
    <property type="entry name" value="BPD_transp_1"/>
    <property type="match status" value="1"/>
</dbReference>
<keyword evidence="3" id="KW-1003">Cell membrane</keyword>
<dbReference type="GO" id="GO:0055085">
    <property type="term" value="P:transmembrane transport"/>
    <property type="evidence" value="ECO:0007669"/>
    <property type="project" value="InterPro"/>
</dbReference>
<dbReference type="InterPro" id="IPR035906">
    <property type="entry name" value="MetI-like_sf"/>
</dbReference>
<feature type="domain" description="ABC transmembrane type-1" evidence="9">
    <location>
        <begin position="162"/>
        <end position="380"/>
    </location>
</feature>
<comment type="similarity">
    <text evidence="7">Belongs to the binding-protein-dependent transport system permease family.</text>
</comment>
<name>A0A022KXV8_9MICO</name>
<evidence type="ECO:0000256" key="2">
    <source>
        <dbReference type="ARBA" id="ARBA00022448"/>
    </source>
</evidence>
<feature type="transmembrane region" description="Helical" evidence="7">
    <location>
        <begin position="35"/>
        <end position="58"/>
    </location>
</feature>
<dbReference type="SUPFAM" id="SSF160964">
    <property type="entry name" value="MalF N-terminal region-like"/>
    <property type="match status" value="1"/>
</dbReference>
<dbReference type="HOGENOM" id="CLU_016047_0_0_11"/>
<keyword evidence="11" id="KW-1185">Reference proteome</keyword>
<evidence type="ECO:0000313" key="10">
    <source>
        <dbReference type="EMBL" id="EYT49493.1"/>
    </source>
</evidence>
<dbReference type="GO" id="GO:0005886">
    <property type="term" value="C:plasma membrane"/>
    <property type="evidence" value="ECO:0007669"/>
    <property type="project" value="UniProtKB-SubCell"/>
</dbReference>
<feature type="transmembrane region" description="Helical" evidence="7">
    <location>
        <begin position="166"/>
        <end position="190"/>
    </location>
</feature>
<feature type="transmembrane region" description="Helical" evidence="7">
    <location>
        <begin position="106"/>
        <end position="125"/>
    </location>
</feature>
<keyword evidence="4 7" id="KW-0812">Transmembrane</keyword>
<evidence type="ECO:0000256" key="3">
    <source>
        <dbReference type="ARBA" id="ARBA00022475"/>
    </source>
</evidence>
<organism evidence="10 11">
    <name type="scientific">Brachybacterium muris UCD-AY4</name>
    <dbReference type="NCBI Taxonomy" id="1249481"/>
    <lineage>
        <taxon>Bacteria</taxon>
        <taxon>Bacillati</taxon>
        <taxon>Actinomycetota</taxon>
        <taxon>Actinomycetes</taxon>
        <taxon>Micrococcales</taxon>
        <taxon>Dermabacteraceae</taxon>
        <taxon>Brachybacterium</taxon>
    </lineage>
</organism>
<feature type="transmembrane region" description="Helical" evidence="7">
    <location>
        <begin position="303"/>
        <end position="328"/>
    </location>
</feature>
<dbReference type="STRING" id="1249481.D641_0108765"/>
<dbReference type="CDD" id="cd06261">
    <property type="entry name" value="TM_PBP2"/>
    <property type="match status" value="1"/>
</dbReference>
<dbReference type="AlphaFoldDB" id="A0A022KXV8"/>
<sequence length="393" mass="42397">MAGGVTTPEHTGEPAPATGAGSPARERSGSPARPLRILVGVAGLAVTAWLVCTAFLAFAWYPQMSGDSDILIGLLGLVLGIGGAIVFFLFLNMAIEGLPSRFSGGVIPYAFLLPGLSLIGLMLIYPTVQTVVYSFADDRSAQWVGFQNYQRIFASSAFWQALFNNLLWVLIVPAVTVAFGLAVAVLADKLSAQGEKTSKSMIFLPMAISFVGASTIWGTLIYAYDRPGTAQTGLLNAVVVALGGEPQTWLQISDLRLNSILMMVILIWLQTGFAMVLLSSAIKAVPEDTVEAGRIDGASEMRIFWQIIFPQVRGTVVAVFITILIVVLKVFDIVYVMTNGRNNTDVIANLFFRKLFTEQKAGEASAVVVVLLILVLPVLIFQVRSFKKQEEGR</sequence>
<keyword evidence="5 7" id="KW-1133">Transmembrane helix</keyword>
<evidence type="ECO:0000256" key="1">
    <source>
        <dbReference type="ARBA" id="ARBA00004651"/>
    </source>
</evidence>
<comment type="subcellular location">
    <subcellularLocation>
        <location evidence="1 7">Cell membrane</location>
        <topology evidence="1 7">Multi-pass membrane protein</topology>
    </subcellularLocation>
</comment>
<dbReference type="PANTHER" id="PTHR30193">
    <property type="entry name" value="ABC TRANSPORTER PERMEASE PROTEIN"/>
    <property type="match status" value="1"/>
</dbReference>
<dbReference type="Gene3D" id="1.10.3720.10">
    <property type="entry name" value="MetI-like"/>
    <property type="match status" value="1"/>
</dbReference>
<evidence type="ECO:0000256" key="4">
    <source>
        <dbReference type="ARBA" id="ARBA00022692"/>
    </source>
</evidence>
<evidence type="ECO:0000259" key="9">
    <source>
        <dbReference type="PROSITE" id="PS50928"/>
    </source>
</evidence>
<proteinExistence type="inferred from homology"/>
<keyword evidence="2 7" id="KW-0813">Transport</keyword>
<dbReference type="PANTHER" id="PTHR30193:SF18">
    <property type="entry name" value="OSMOPROTECTIVE COMPOUNDS UPTAKE PERMEASE PROTEIN GGTC"/>
    <property type="match status" value="1"/>
</dbReference>
<reference evidence="10 11" key="1">
    <citation type="journal article" date="2013" name="Genome Announc.">
        <title>Draft genome sequence of an Actinobacterium, Brachybacterium muris strain UCD-AY4.</title>
        <authorList>
            <person name="Lo J.R."/>
            <person name="Lang J.M."/>
            <person name="Darling A.E."/>
            <person name="Eisen J.A."/>
            <person name="Coil D.A."/>
        </authorList>
    </citation>
    <scope>NUCLEOTIDE SEQUENCE [LARGE SCALE GENOMIC DNA]</scope>
    <source>
        <strain evidence="10 11">UCD-AY4</strain>
    </source>
</reference>
<evidence type="ECO:0000256" key="5">
    <source>
        <dbReference type="ARBA" id="ARBA00022989"/>
    </source>
</evidence>
<comment type="caution">
    <text evidence="10">The sequence shown here is derived from an EMBL/GenBank/DDBJ whole genome shotgun (WGS) entry which is preliminary data.</text>
</comment>
<dbReference type="SUPFAM" id="SSF161098">
    <property type="entry name" value="MetI-like"/>
    <property type="match status" value="1"/>
</dbReference>
<evidence type="ECO:0000313" key="11">
    <source>
        <dbReference type="Proteomes" id="UP000019754"/>
    </source>
</evidence>
<evidence type="ECO:0000256" key="6">
    <source>
        <dbReference type="ARBA" id="ARBA00023136"/>
    </source>
</evidence>
<feature type="transmembrane region" description="Helical" evidence="7">
    <location>
        <begin position="70"/>
        <end position="94"/>
    </location>
</feature>
<feature type="transmembrane region" description="Helical" evidence="7">
    <location>
        <begin position="364"/>
        <end position="383"/>
    </location>
</feature>
<feature type="transmembrane region" description="Helical" evidence="7">
    <location>
        <begin position="260"/>
        <end position="282"/>
    </location>
</feature>